<dbReference type="Gene3D" id="3.30.9.10">
    <property type="entry name" value="D-Amino Acid Oxidase, subunit A, domain 2"/>
    <property type="match status" value="1"/>
</dbReference>
<keyword evidence="5" id="KW-1185">Reference proteome</keyword>
<dbReference type="PRINTS" id="PR00420">
    <property type="entry name" value="RNGMNOXGNASE"/>
</dbReference>
<proteinExistence type="predicted"/>
<keyword evidence="2" id="KW-0274">FAD</keyword>
<dbReference type="EMBL" id="WTYL01000006">
    <property type="protein sequence ID" value="MXP45765.1"/>
    <property type="molecule type" value="Genomic_DNA"/>
</dbReference>
<dbReference type="AlphaFoldDB" id="A0A845B4Z7"/>
<accession>A0A845B4Z7</accession>
<dbReference type="Pfam" id="PF01494">
    <property type="entry name" value="FAD_binding_3"/>
    <property type="match status" value="1"/>
</dbReference>
<keyword evidence="1" id="KW-0285">Flavoprotein</keyword>
<dbReference type="GO" id="GO:0043639">
    <property type="term" value="P:benzoate catabolic process"/>
    <property type="evidence" value="ECO:0007669"/>
    <property type="project" value="InterPro"/>
</dbReference>
<dbReference type="SUPFAM" id="SSF54373">
    <property type="entry name" value="FAD-linked reductases, C-terminal domain"/>
    <property type="match status" value="1"/>
</dbReference>
<evidence type="ECO:0000256" key="1">
    <source>
        <dbReference type="ARBA" id="ARBA00022630"/>
    </source>
</evidence>
<comment type="caution">
    <text evidence="4">The sequence shown here is derived from an EMBL/GenBank/DDBJ whole genome shotgun (WGS) entry which is preliminary data.</text>
</comment>
<dbReference type="OrthoDB" id="9791689at2"/>
<dbReference type="NCBIfam" id="NF006091">
    <property type="entry name" value="PRK08243.1"/>
    <property type="match status" value="1"/>
</dbReference>
<dbReference type="SUPFAM" id="SSF51905">
    <property type="entry name" value="FAD/NAD(P)-binding domain"/>
    <property type="match status" value="1"/>
</dbReference>
<dbReference type="InterPro" id="IPR036188">
    <property type="entry name" value="FAD/NAD-bd_sf"/>
</dbReference>
<dbReference type="PANTHER" id="PTHR43004:SF3">
    <property type="entry name" value="P-HYDROXYBENZOATE HYDROXYLASE"/>
    <property type="match status" value="1"/>
</dbReference>
<evidence type="ECO:0000256" key="2">
    <source>
        <dbReference type="ARBA" id="ARBA00022827"/>
    </source>
</evidence>
<dbReference type="GO" id="GO:0018659">
    <property type="term" value="F:4-hydroxybenzoate 3-monooxygenase activity"/>
    <property type="evidence" value="ECO:0007669"/>
    <property type="project" value="UniProtKB-EC"/>
</dbReference>
<sequence>MRVPVCIIGAGPAGLFLGHLLSAEGIESVVLERQSPEYVRGRIRAGVLENITVGLLERLGLDARMKGEGLPHDGFNLADGERLIRIDIKELTGQEVMVYGQTEVTRDLMEACEERALQVLYEVGDVTLHDIESDRPSVTYKKGGIEHRIDCRIIVGCDGFHGPSRKAIPSDAGKEYERIYPFGWLGILADVPPCNHELIYANHERGFALASMRSNTRSRYYVDVPVNDKVEDWIDERVWDELSLRLGPEAAANITRGPSLEKSIVPLRSYVFAPMRHGSLMLCGDAAHIVPPTGAKGLNLAASDVHYAADALIRYFNQSEPDAIAGYSDRALARVWKAERFSWSLTRLMHRFLDDGPFERAMQMAELDYIATSRAAQTAIAENYVGLPV</sequence>
<evidence type="ECO:0000313" key="4">
    <source>
        <dbReference type="EMBL" id="MXP45765.1"/>
    </source>
</evidence>
<dbReference type="PANTHER" id="PTHR43004">
    <property type="entry name" value="TRK SYSTEM POTASSIUM UPTAKE PROTEIN"/>
    <property type="match status" value="1"/>
</dbReference>
<gene>
    <name evidence="4" type="primary">pobA</name>
    <name evidence="4" type="ORF">GRI65_15040</name>
</gene>
<dbReference type="RefSeq" id="WP_160757407.1">
    <property type="nucleotide sequence ID" value="NZ_WTYL01000006.1"/>
</dbReference>
<organism evidence="4 5">
    <name type="scientific">Allopontixanthobacter sediminis</name>
    <dbReference type="NCBI Taxonomy" id="1689985"/>
    <lineage>
        <taxon>Bacteria</taxon>
        <taxon>Pseudomonadati</taxon>
        <taxon>Pseudomonadota</taxon>
        <taxon>Alphaproteobacteria</taxon>
        <taxon>Sphingomonadales</taxon>
        <taxon>Erythrobacteraceae</taxon>
        <taxon>Allopontixanthobacter</taxon>
    </lineage>
</organism>
<dbReference type="InterPro" id="IPR012733">
    <property type="entry name" value="HB_mOase"/>
</dbReference>
<evidence type="ECO:0000313" key="5">
    <source>
        <dbReference type="Proteomes" id="UP000431922"/>
    </source>
</evidence>
<keyword evidence="4" id="KW-0503">Monooxygenase</keyword>
<feature type="domain" description="FAD-binding" evidence="3">
    <location>
        <begin position="3"/>
        <end position="342"/>
    </location>
</feature>
<dbReference type="NCBIfam" id="TIGR02360">
    <property type="entry name" value="pbenz_hydroxyl"/>
    <property type="match status" value="1"/>
</dbReference>
<dbReference type="EC" id="1.14.13.2" evidence="4"/>
<evidence type="ECO:0000259" key="3">
    <source>
        <dbReference type="Pfam" id="PF01494"/>
    </source>
</evidence>
<dbReference type="GO" id="GO:0071949">
    <property type="term" value="F:FAD binding"/>
    <property type="evidence" value="ECO:0007669"/>
    <property type="project" value="InterPro"/>
</dbReference>
<dbReference type="Gene3D" id="3.50.50.60">
    <property type="entry name" value="FAD/NAD(P)-binding domain"/>
    <property type="match status" value="1"/>
</dbReference>
<dbReference type="InterPro" id="IPR050641">
    <property type="entry name" value="RIFMO-like"/>
</dbReference>
<dbReference type="InterPro" id="IPR002938">
    <property type="entry name" value="FAD-bd"/>
</dbReference>
<protein>
    <submittedName>
        <fullName evidence="4">4-hydroxybenzoate 3-monooxygenase</fullName>
        <ecNumber evidence="4">1.14.13.2</ecNumber>
    </submittedName>
</protein>
<reference evidence="4 5" key="1">
    <citation type="submission" date="2019-12" db="EMBL/GenBank/DDBJ databases">
        <title>Genomic-based taxomic classification of the family Erythrobacteraceae.</title>
        <authorList>
            <person name="Xu L."/>
        </authorList>
    </citation>
    <scope>NUCLEOTIDE SEQUENCE [LARGE SCALE GENOMIC DNA]</scope>
    <source>
        <strain evidence="4 5">KCTC 42453</strain>
    </source>
</reference>
<name>A0A845B4Z7_9SPHN</name>
<dbReference type="Proteomes" id="UP000431922">
    <property type="component" value="Unassembled WGS sequence"/>
</dbReference>
<keyword evidence="4" id="KW-0560">Oxidoreductase</keyword>